<accession>A0A6I5MZF2</accession>
<feature type="region of interest" description="Disordered" evidence="1">
    <location>
        <begin position="226"/>
        <end position="250"/>
    </location>
</feature>
<evidence type="ECO:0000313" key="4">
    <source>
        <dbReference type="Proteomes" id="UP000469292"/>
    </source>
</evidence>
<feature type="region of interest" description="Disordered" evidence="1">
    <location>
        <begin position="266"/>
        <end position="475"/>
    </location>
</feature>
<feature type="transmembrane region" description="Helical" evidence="2">
    <location>
        <begin position="31"/>
        <end position="49"/>
    </location>
</feature>
<keyword evidence="2" id="KW-1133">Transmembrane helix</keyword>
<feature type="compositionally biased region" description="Basic and acidic residues" evidence="1">
    <location>
        <begin position="350"/>
        <end position="366"/>
    </location>
</feature>
<gene>
    <name evidence="3" type="ORF">F6S87_03415</name>
</gene>
<evidence type="ECO:0000313" key="3">
    <source>
        <dbReference type="EMBL" id="NEG69677.1"/>
    </source>
</evidence>
<reference evidence="3 4" key="1">
    <citation type="submission" date="2019-09" db="EMBL/GenBank/DDBJ databases">
        <title>Phylogenetic characterization of a novel taxon of the genus Bifidobacterium: Bifidobacterium choloepi sp. nov.</title>
        <authorList>
            <person name="Modesto M."/>
            <person name="Satti M."/>
        </authorList>
    </citation>
    <scope>NUCLEOTIDE SEQUENCE [LARGE SCALE GENOMIC DNA]</scope>
    <source>
        <strain evidence="3 4">BRDM6</strain>
    </source>
</reference>
<dbReference type="EMBL" id="VYSG01000001">
    <property type="protein sequence ID" value="NEG69677.1"/>
    <property type="molecule type" value="Genomic_DNA"/>
</dbReference>
<keyword evidence="4" id="KW-1185">Reference proteome</keyword>
<protein>
    <submittedName>
        <fullName evidence="3">Cytochrome d ubiquinol oxidase subunit II</fullName>
    </submittedName>
</protein>
<dbReference type="RefSeq" id="WP_163227218.1">
    <property type="nucleotide sequence ID" value="NZ_VYSG01000001.1"/>
</dbReference>
<feature type="compositionally biased region" description="Low complexity" evidence="1">
    <location>
        <begin position="436"/>
        <end position="447"/>
    </location>
</feature>
<dbReference type="Proteomes" id="UP000469292">
    <property type="component" value="Unassembled WGS sequence"/>
</dbReference>
<feature type="compositionally biased region" description="Basic and acidic residues" evidence="1">
    <location>
        <begin position="300"/>
        <end position="310"/>
    </location>
</feature>
<feature type="compositionally biased region" description="Polar residues" evidence="1">
    <location>
        <begin position="268"/>
        <end position="284"/>
    </location>
</feature>
<comment type="caution">
    <text evidence="3">The sequence shown here is derived from an EMBL/GenBank/DDBJ whole genome shotgun (WGS) entry which is preliminary data.</text>
</comment>
<proteinExistence type="predicted"/>
<keyword evidence="2" id="KW-0472">Membrane</keyword>
<sequence length="475" mass="50513">MPANDTHSEKNRAYVEGVRSLRRAAIRRRQTLAAVLALATVIVAVLAVLLDFSLWYALIPLALLVVVLAFGVRAVRQAREWERKVALRQQRAAEQRKKDLAARARSVAMQRAQREAARQAAAMAAGQPPVDGGEASGIRNDSSGNLTASEAARNEASTAVMEQREIRRVIRDAQLAKARQIAEHQARLGAAEAAAQPVVQNTLVEHVTAKKPNDHAQLIVREEEKVDVDGVSSPSSDVMQAVDGPSTGESNAVDLISFSLGEPRNGVQVKTETPQSLEIKSTRQVAKAVPVKPSLDPVDADGHSAVHTVEDPVAAQDTASEPDESSTRSETVEAEPVATGTGDGQSGRASDADDRSRDDAAARTDGEMTDETAEAAAEAAAVVDSAEDLTDELAAVKPRRTAAEAGDRRPARRGAQPNRLQRERTAQRQSKPLRDASSSGSAFHESESSSDVDAPDASSDSLGVSLDNILARRGN</sequence>
<feature type="transmembrane region" description="Helical" evidence="2">
    <location>
        <begin position="55"/>
        <end position="75"/>
    </location>
</feature>
<feature type="compositionally biased region" description="Low complexity" evidence="1">
    <location>
        <begin position="374"/>
        <end position="384"/>
    </location>
</feature>
<evidence type="ECO:0000256" key="2">
    <source>
        <dbReference type="SAM" id="Phobius"/>
    </source>
</evidence>
<name>A0A6I5MZF2_9BIFI</name>
<dbReference type="AlphaFoldDB" id="A0A6I5MZF2"/>
<evidence type="ECO:0000256" key="1">
    <source>
        <dbReference type="SAM" id="MobiDB-lite"/>
    </source>
</evidence>
<organism evidence="3 4">
    <name type="scientific">Bifidobacterium choloepi</name>
    <dbReference type="NCBI Taxonomy" id="2614131"/>
    <lineage>
        <taxon>Bacteria</taxon>
        <taxon>Bacillati</taxon>
        <taxon>Actinomycetota</taxon>
        <taxon>Actinomycetes</taxon>
        <taxon>Bifidobacteriales</taxon>
        <taxon>Bifidobacteriaceae</taxon>
        <taxon>Bifidobacterium</taxon>
    </lineage>
</organism>
<keyword evidence="2" id="KW-0812">Transmembrane</keyword>
<feature type="compositionally biased region" description="Low complexity" evidence="1">
    <location>
        <begin position="229"/>
        <end position="238"/>
    </location>
</feature>